<evidence type="ECO:0000256" key="1">
    <source>
        <dbReference type="ARBA" id="ARBA00022553"/>
    </source>
</evidence>
<dbReference type="OrthoDB" id="9778208at2"/>
<dbReference type="AlphaFoldDB" id="A0A2N3U7N8"/>
<keyword evidence="1" id="KW-0597">Phosphoprotein</keyword>
<dbReference type="Pfam" id="PF05724">
    <property type="entry name" value="TPMT"/>
    <property type="match status" value="1"/>
</dbReference>
<dbReference type="RefSeq" id="WP_101447065.1">
    <property type="nucleotide sequence ID" value="NZ_PJMU01000004.1"/>
</dbReference>
<dbReference type="SUPFAM" id="SSF53335">
    <property type="entry name" value="S-adenosyl-L-methionine-dependent methyltransferases"/>
    <property type="match status" value="1"/>
</dbReference>
<dbReference type="PANTHER" id="PTHR32183:SF11">
    <property type="entry name" value="THIOL METHYLTRANSFERASE 2-RELATED"/>
    <property type="match status" value="1"/>
</dbReference>
<dbReference type="CDD" id="cd02440">
    <property type="entry name" value="AdoMet_MTases"/>
    <property type="match status" value="1"/>
</dbReference>
<keyword evidence="3 5" id="KW-0808">Transferase</keyword>
<accession>A0A2N3U7N8</accession>
<dbReference type="Proteomes" id="UP000233782">
    <property type="component" value="Unassembled WGS sequence"/>
</dbReference>
<keyword evidence="6" id="KW-1185">Reference proteome</keyword>
<protein>
    <submittedName>
        <fullName evidence="5">Thiopurine S-methyltransferase</fullName>
    </submittedName>
</protein>
<proteinExistence type="predicted"/>
<dbReference type="PROSITE" id="PS51585">
    <property type="entry name" value="SAM_MT_TPMT"/>
    <property type="match status" value="1"/>
</dbReference>
<dbReference type="GO" id="GO:0032259">
    <property type="term" value="P:methylation"/>
    <property type="evidence" value="ECO:0007669"/>
    <property type="project" value="UniProtKB-KW"/>
</dbReference>
<dbReference type="EMBL" id="PJMU01000004">
    <property type="protein sequence ID" value="PKV62768.1"/>
    <property type="molecule type" value="Genomic_DNA"/>
</dbReference>
<comment type="caution">
    <text evidence="5">The sequence shown here is derived from an EMBL/GenBank/DDBJ whole genome shotgun (WGS) entry which is preliminary data.</text>
</comment>
<evidence type="ECO:0000256" key="2">
    <source>
        <dbReference type="ARBA" id="ARBA00022603"/>
    </source>
</evidence>
<dbReference type="GO" id="GO:0008757">
    <property type="term" value="F:S-adenosylmethionine-dependent methyltransferase activity"/>
    <property type="evidence" value="ECO:0007669"/>
    <property type="project" value="InterPro"/>
</dbReference>
<keyword evidence="4" id="KW-0949">S-adenosyl-L-methionine</keyword>
<evidence type="ECO:0000256" key="4">
    <source>
        <dbReference type="ARBA" id="ARBA00022691"/>
    </source>
</evidence>
<evidence type="ECO:0000313" key="6">
    <source>
        <dbReference type="Proteomes" id="UP000233782"/>
    </source>
</evidence>
<dbReference type="PANTHER" id="PTHR32183">
    <property type="match status" value="1"/>
</dbReference>
<gene>
    <name evidence="5" type="ORF">BD749_3655</name>
</gene>
<dbReference type="InterPro" id="IPR029063">
    <property type="entry name" value="SAM-dependent_MTases_sf"/>
</dbReference>
<dbReference type="Gene3D" id="3.40.50.150">
    <property type="entry name" value="Vaccinia Virus protein VP39"/>
    <property type="match status" value="1"/>
</dbReference>
<dbReference type="InterPro" id="IPR008854">
    <property type="entry name" value="TPMT"/>
</dbReference>
<reference evidence="5 6" key="1">
    <citation type="submission" date="2017-12" db="EMBL/GenBank/DDBJ databases">
        <title>Genomic Encyclopedia of Type Strains, Phase III (KMG-III): the genomes of soil and plant-associated and newly described type strains.</title>
        <authorList>
            <person name="Whitman W."/>
        </authorList>
    </citation>
    <scope>NUCLEOTIDE SEQUENCE [LARGE SCALE GENOMIC DNA]</scope>
    <source>
        <strain evidence="5 6">LP43</strain>
    </source>
</reference>
<keyword evidence="2 5" id="KW-0489">Methyltransferase</keyword>
<sequence length="197" mass="22837">MKQEFNADYWQNRYQLGQTGWDVGAITTPLRDYFDQMPNTGQRILVPGCGNAYEAEYLYHKGFVHTYVADVAEAPLQLFSERVPDFPKDQLLLQDFFALDSQFDLIVEQTFFCAIDPSLRPNYARKCAELLTPGGKLVGLLFDTIFEQPGPPFGGSREEYRTYFEPYFEFLHFETAYNSIPPRQGRELFIELRRLGV</sequence>
<evidence type="ECO:0000313" key="5">
    <source>
        <dbReference type="EMBL" id="PKV62768.1"/>
    </source>
</evidence>
<name>A0A2N3U7N8_9BACT</name>
<evidence type="ECO:0000256" key="3">
    <source>
        <dbReference type="ARBA" id="ARBA00022679"/>
    </source>
</evidence>
<organism evidence="5 6">
    <name type="scientific">Pontibacter ramchanderi</name>
    <dbReference type="NCBI Taxonomy" id="1179743"/>
    <lineage>
        <taxon>Bacteria</taxon>
        <taxon>Pseudomonadati</taxon>
        <taxon>Bacteroidota</taxon>
        <taxon>Cytophagia</taxon>
        <taxon>Cytophagales</taxon>
        <taxon>Hymenobacteraceae</taxon>
        <taxon>Pontibacter</taxon>
    </lineage>
</organism>